<evidence type="ECO:0000256" key="3">
    <source>
        <dbReference type="ARBA" id="ARBA00022722"/>
    </source>
</evidence>
<dbReference type="EMBL" id="CM003604">
    <property type="protein sequence ID" value="KYP72942.1"/>
    <property type="molecule type" value="Genomic_DNA"/>
</dbReference>
<protein>
    <submittedName>
        <fullName evidence="8">Retrovirus-related Pol polyprotein from transposon opus</fullName>
    </submittedName>
</protein>
<dbReference type="PROSITE" id="PS50878">
    <property type="entry name" value="RT_POL"/>
    <property type="match status" value="1"/>
</dbReference>
<proteinExistence type="predicted"/>
<dbReference type="Pfam" id="PF17921">
    <property type="entry name" value="Integrase_H2C2"/>
    <property type="match status" value="1"/>
</dbReference>
<dbReference type="PANTHER" id="PTHR48475:SF1">
    <property type="entry name" value="RNASE H TYPE-1 DOMAIN-CONTAINING PROTEIN"/>
    <property type="match status" value="1"/>
</dbReference>
<dbReference type="Pfam" id="PF17917">
    <property type="entry name" value="RT_RNaseH"/>
    <property type="match status" value="1"/>
</dbReference>
<dbReference type="Gene3D" id="3.30.420.10">
    <property type="entry name" value="Ribonuclease H-like superfamily/Ribonuclease H"/>
    <property type="match status" value="1"/>
</dbReference>
<dbReference type="InterPro" id="IPR000477">
    <property type="entry name" value="RT_dom"/>
</dbReference>
<dbReference type="Gene3D" id="1.10.340.70">
    <property type="match status" value="1"/>
</dbReference>
<dbReference type="InterPro" id="IPR043128">
    <property type="entry name" value="Rev_trsase/Diguanyl_cyclase"/>
</dbReference>
<keyword evidence="9" id="KW-1185">Reference proteome</keyword>
<organism evidence="8 9">
    <name type="scientific">Cajanus cajan</name>
    <name type="common">Pigeon pea</name>
    <name type="synonym">Cajanus indicus</name>
    <dbReference type="NCBI Taxonomy" id="3821"/>
    <lineage>
        <taxon>Eukaryota</taxon>
        <taxon>Viridiplantae</taxon>
        <taxon>Streptophyta</taxon>
        <taxon>Embryophyta</taxon>
        <taxon>Tracheophyta</taxon>
        <taxon>Spermatophyta</taxon>
        <taxon>Magnoliopsida</taxon>
        <taxon>eudicotyledons</taxon>
        <taxon>Gunneridae</taxon>
        <taxon>Pentapetalae</taxon>
        <taxon>rosids</taxon>
        <taxon>fabids</taxon>
        <taxon>Fabales</taxon>
        <taxon>Fabaceae</taxon>
        <taxon>Papilionoideae</taxon>
        <taxon>50 kb inversion clade</taxon>
        <taxon>NPAAA clade</taxon>
        <taxon>indigoferoid/millettioid clade</taxon>
        <taxon>Phaseoleae</taxon>
        <taxon>Cajanus</taxon>
    </lineage>
</organism>
<gene>
    <name evidence="8" type="ORF">KK1_005547</name>
</gene>
<keyword evidence="6" id="KW-0695">RNA-directed DNA polymerase</keyword>
<keyword evidence="2" id="KW-0548">Nucleotidyltransferase</keyword>
<dbReference type="InterPro" id="IPR041588">
    <property type="entry name" value="Integrase_H2C2"/>
</dbReference>
<evidence type="ECO:0000256" key="2">
    <source>
        <dbReference type="ARBA" id="ARBA00022695"/>
    </source>
</evidence>
<dbReference type="Gramene" id="C.cajan_05413.t">
    <property type="protein sequence ID" value="C.cajan_05413.t"/>
    <property type="gene ID" value="C.cajan_05413"/>
</dbReference>
<dbReference type="GO" id="GO:0016787">
    <property type="term" value="F:hydrolase activity"/>
    <property type="evidence" value="ECO:0007669"/>
    <property type="project" value="UniProtKB-KW"/>
</dbReference>
<dbReference type="PANTHER" id="PTHR48475">
    <property type="entry name" value="RIBONUCLEASE H"/>
    <property type="match status" value="1"/>
</dbReference>
<dbReference type="GO" id="GO:0003676">
    <property type="term" value="F:nucleic acid binding"/>
    <property type="evidence" value="ECO:0007669"/>
    <property type="project" value="InterPro"/>
</dbReference>
<evidence type="ECO:0000256" key="4">
    <source>
        <dbReference type="ARBA" id="ARBA00022759"/>
    </source>
</evidence>
<keyword evidence="5" id="KW-0378">Hydrolase</keyword>
<dbReference type="SUPFAM" id="SSF56672">
    <property type="entry name" value="DNA/RNA polymerases"/>
    <property type="match status" value="1"/>
</dbReference>
<keyword evidence="1" id="KW-0808">Transferase</keyword>
<dbReference type="AlphaFoldDB" id="A0A151U0T8"/>
<dbReference type="Proteomes" id="UP000075243">
    <property type="component" value="Chromosome 2"/>
</dbReference>
<dbReference type="GO" id="GO:0003964">
    <property type="term" value="F:RNA-directed DNA polymerase activity"/>
    <property type="evidence" value="ECO:0007669"/>
    <property type="project" value="UniProtKB-KW"/>
</dbReference>
<dbReference type="InterPro" id="IPR041373">
    <property type="entry name" value="RT_RNaseH"/>
</dbReference>
<evidence type="ECO:0000313" key="9">
    <source>
        <dbReference type="Proteomes" id="UP000075243"/>
    </source>
</evidence>
<evidence type="ECO:0000256" key="1">
    <source>
        <dbReference type="ARBA" id="ARBA00022679"/>
    </source>
</evidence>
<dbReference type="Pfam" id="PF00078">
    <property type="entry name" value="RVT_1"/>
    <property type="match status" value="1"/>
</dbReference>
<feature type="domain" description="Reverse transcriptase" evidence="7">
    <location>
        <begin position="1"/>
        <end position="74"/>
    </location>
</feature>
<keyword evidence="4" id="KW-0255">Endonuclease</keyword>
<keyword evidence="3" id="KW-0540">Nuclease</keyword>
<evidence type="ECO:0000259" key="7">
    <source>
        <dbReference type="PROSITE" id="PS50878"/>
    </source>
</evidence>
<evidence type="ECO:0000256" key="6">
    <source>
        <dbReference type="ARBA" id="ARBA00022918"/>
    </source>
</evidence>
<evidence type="ECO:0000313" key="8">
    <source>
        <dbReference type="EMBL" id="KYP72942.1"/>
    </source>
</evidence>
<evidence type="ECO:0000256" key="5">
    <source>
        <dbReference type="ARBA" id="ARBA00022801"/>
    </source>
</evidence>
<dbReference type="InterPro" id="IPR036397">
    <property type="entry name" value="RNaseH_sf"/>
</dbReference>
<dbReference type="GO" id="GO:0004519">
    <property type="term" value="F:endonuclease activity"/>
    <property type="evidence" value="ECO:0007669"/>
    <property type="project" value="UniProtKB-KW"/>
</dbReference>
<accession>A0A151U0T8</accession>
<dbReference type="InterPro" id="IPR043502">
    <property type="entry name" value="DNA/RNA_pol_sf"/>
</dbReference>
<name>A0A151U0T8_CAJCA</name>
<dbReference type="Gene3D" id="3.30.70.270">
    <property type="match status" value="1"/>
</dbReference>
<sequence length="531" mass="61693">MPIAETMIDAAAGKEIISLLYVYIDDIIVGSKQKKNHLNHLKLAFERMRKHGLKMNPLKCAFGVTAGEFLGFIIHQKGIEVDKNKTKAIMETKPPSNKKELQSLLEVRYSPLEKLCLSLYVACTKLKYYIRTRNVVIFCRSNVIKYMLCKPILHSRVARVVKLLNTFDEVELQHISRGSNTIANKLAQIASGYRVSQKCLEWLSHVQSEWADHREILNVVSSSSTQQDWRNKLIEYLLNPNIKVERKIKLQALNYVLLDNELYRRGFDGVLFKCLGNHESYIAMAEIHEGICGAHQAGKKMKWVLSRKGLYWPTMIKDCIEFAKSCEECQKHGPIQKVPASRKVVQYAESRGIKKHISNKPRSWHETLVQILWAYRNSPRDAMKTTPYKLVYGHEAILPIDINLQSIHIQKQSELPVEDYWNLMYDELISLEEERLIALQNLVQQKERIKKTYNKRVKAQDFQVGDLVLKVILPMDQKSRYRGKWSYNWEGPFIVEKVYSGNAYVIKELNSNASKVMNGKYLKCFHKRIEY</sequence>
<reference evidence="8 9" key="1">
    <citation type="journal article" date="2012" name="Nat. Biotechnol.">
        <title>Draft genome sequence of pigeonpea (Cajanus cajan), an orphan legume crop of resource-poor farmers.</title>
        <authorList>
            <person name="Varshney R.K."/>
            <person name="Chen W."/>
            <person name="Li Y."/>
            <person name="Bharti A.K."/>
            <person name="Saxena R.K."/>
            <person name="Schlueter J.A."/>
            <person name="Donoghue M.T."/>
            <person name="Azam S."/>
            <person name="Fan G."/>
            <person name="Whaley A.M."/>
            <person name="Farmer A.D."/>
            <person name="Sheridan J."/>
            <person name="Iwata A."/>
            <person name="Tuteja R."/>
            <person name="Penmetsa R.V."/>
            <person name="Wu W."/>
            <person name="Upadhyaya H.D."/>
            <person name="Yang S.P."/>
            <person name="Shah T."/>
            <person name="Saxena K.B."/>
            <person name="Michael T."/>
            <person name="McCombie W.R."/>
            <person name="Yang B."/>
            <person name="Zhang G."/>
            <person name="Yang H."/>
            <person name="Wang J."/>
            <person name="Spillane C."/>
            <person name="Cook D.R."/>
            <person name="May G.D."/>
            <person name="Xu X."/>
            <person name="Jackson S.A."/>
        </authorList>
    </citation>
    <scope>NUCLEOTIDE SEQUENCE [LARGE SCALE GENOMIC DNA]</scope>
    <source>
        <strain evidence="9">cv. Asha</strain>
    </source>
</reference>